<protein>
    <submittedName>
        <fullName evidence="1">Uncharacterized protein</fullName>
    </submittedName>
</protein>
<accession>A0ABX4JRR2</accession>
<dbReference type="Proteomes" id="UP000219914">
    <property type="component" value="Unassembled WGS sequence"/>
</dbReference>
<evidence type="ECO:0000313" key="2">
    <source>
        <dbReference type="Proteomes" id="UP000219914"/>
    </source>
</evidence>
<sequence length="277" mass="30801">MPVAGDTNGYAFPAKRHPGGYDDGDMSIFGGLLCLSGEAEGCELVRRAQSRNGQFWRSPARADSKTDDQFSGDQFKGLAAYWAGTGDSDSLEKYLDSVSAKWTPYPSKATNIVKMYNGCTDDPGGKCNIIDEEWRWLNIFAAKLGVDAHVPTDAKDYAAKFGDPVGMLPWKAIINKLGYRSHLVGVEIYISKKLGIADPRLDAAAEILAGRQPDNPFFLYLARGKDARVADLVRKKCVIDPAKQKWTQWSWERTESDHAWMDSMGWDCIFMINNLLN</sequence>
<organism evidence="1 2">
    <name type="scientific">Rhizobium hidalgonense</name>
    <dbReference type="NCBI Taxonomy" id="1538159"/>
    <lineage>
        <taxon>Bacteria</taxon>
        <taxon>Pseudomonadati</taxon>
        <taxon>Pseudomonadota</taxon>
        <taxon>Alphaproteobacteria</taxon>
        <taxon>Hyphomicrobiales</taxon>
        <taxon>Rhizobiaceae</taxon>
        <taxon>Rhizobium/Agrobacterium group</taxon>
        <taxon>Rhizobium</taxon>
    </lineage>
</organism>
<reference evidence="1 2" key="1">
    <citation type="submission" date="2017-09" db="EMBL/GenBank/DDBJ databases">
        <title>Comparative genomics of rhizobia isolated from Phaseolus vulgaris in China.</title>
        <authorList>
            <person name="Tong W."/>
        </authorList>
    </citation>
    <scope>NUCLEOTIDE SEQUENCE [LARGE SCALE GENOMIC DNA]</scope>
    <source>
        <strain evidence="1 2">FH14</strain>
    </source>
</reference>
<comment type="caution">
    <text evidence="1">The sequence shown here is derived from an EMBL/GenBank/DDBJ whole genome shotgun (WGS) entry which is preliminary data.</text>
</comment>
<dbReference type="EMBL" id="NWSY01000015">
    <property type="protein sequence ID" value="PDT21835.1"/>
    <property type="molecule type" value="Genomic_DNA"/>
</dbReference>
<name>A0ABX4JRR2_9HYPH</name>
<proteinExistence type="predicted"/>
<keyword evidence="2" id="KW-1185">Reference proteome</keyword>
<gene>
    <name evidence="1" type="ORF">CO674_20010</name>
</gene>
<evidence type="ECO:0000313" key="1">
    <source>
        <dbReference type="EMBL" id="PDT21835.1"/>
    </source>
</evidence>